<reference evidence="4" key="2">
    <citation type="submission" date="2013-03" db="EMBL/GenBank/DDBJ databases">
        <title>The Genome Sequence of Oribacterium sp. ACB1.</title>
        <authorList>
            <consortium name="The Broad Institute Genomics Platform"/>
            <consortium name="The Broad Institute Genome Sequencing Center for Infectious Disease"/>
            <person name="Earl A."/>
            <person name="Ward D."/>
            <person name="Feldgarden M."/>
            <person name="Gevers D."/>
            <person name="Sizova M."/>
            <person name="Hazen A."/>
            <person name="Epstein S."/>
            <person name="Walker B."/>
            <person name="Young S."/>
            <person name="Zeng Q."/>
            <person name="Gargeya S."/>
            <person name="Fitzgerald M."/>
            <person name="Haas B."/>
            <person name="Abouelleil A."/>
            <person name="Allen A.W."/>
            <person name="Alvarado L."/>
            <person name="Arachchi H.M."/>
            <person name="Berlin A.M."/>
            <person name="Chapman S.B."/>
            <person name="Gainer-Dewar J."/>
            <person name="Goldberg J."/>
            <person name="Griggs A."/>
            <person name="Gujja S."/>
            <person name="Hansen M."/>
            <person name="Howarth C."/>
            <person name="Imamovic A."/>
            <person name="Ireland A."/>
            <person name="Larimer J."/>
            <person name="McCowan C."/>
            <person name="Murphy C."/>
            <person name="Pearson M."/>
            <person name="Poon T.W."/>
            <person name="Priest M."/>
            <person name="Roberts A."/>
            <person name="Saif S."/>
            <person name="Shea T."/>
            <person name="Sisk P."/>
            <person name="Sykes S."/>
            <person name="Wortman J."/>
            <person name="Nusbaum C."/>
            <person name="Birren B."/>
        </authorList>
    </citation>
    <scope>NUCLEOTIDE SEQUENCE [LARGE SCALE GENOMIC DNA]</scope>
    <source>
        <strain evidence="4">ACB1</strain>
    </source>
</reference>
<keyword evidence="1" id="KW-0175">Coiled coil</keyword>
<feature type="coiled-coil region" evidence="1">
    <location>
        <begin position="225"/>
        <end position="263"/>
    </location>
</feature>
<dbReference type="Pfam" id="PF18960">
    <property type="entry name" value="DUF5702"/>
    <property type="match status" value="1"/>
</dbReference>
<keyword evidence="3" id="KW-1133">Transmembrane helix</keyword>
<comment type="caution">
    <text evidence="4">The sequence shown here is derived from an EMBL/GenBank/DDBJ whole genome shotgun (WGS) entry which is preliminary data.</text>
</comment>
<dbReference type="HOGENOM" id="CLU_026897_0_0_9"/>
<sequence>MIKRKSSASITVFLSLSFVLIAALILTITESARTIAQRYYMQTALNSAMESLFSEFHRPLWENYRIYALEYRDDALLQEELETFIKPYSEAQNLFPAKVVKDDFSFSGRGSLVEQNHFEEEVLEYIPALLTKDALEFIGQKQSGTDIPSLLEEVSKKEKEADSIQRLRKKYVLNHYDVEYLEDCINDIDQCCKNSSTLHSQSLSDLHSKDASGFFWHSSSLRSTLEQLKSTVQRYDARAEILKEKIAELRQDFELEKVNLEEDGIRAIESELQSYDEYVNEGGKVRQMIDLFPAECDSLGSSIQNIEETVQNFEDYISEERERRRNEDDDEEEDEDDLQAEIDAFYRSIAGEWQNLKMPVYGGSVTKINKKNKKILESIQELGKKKLLELLLPKGRECPSTTECYTDSPFTAGSVANPLQVGLLGEYSLRYFHSYHKEDNGNTIPFSNAEGLEVEYLLHGKKSDYENLAAQVTALLAVREAMNFIHIVCDTEKRQEVENFVTGFLAATANPIVIAVFSIFVIGIWAFAQALLDVKHLLNDERVPLMHGEDSWDLGLSMLLDFSSLLSGEDEKKERQGFSYTDYLRAFLFTKGLLHQDKINNAMLYCMEKNIRTTVSEKEASFQMKQCLYYLSTDAGIESRHSLYHRGFLDMIGVNPGDSRYRFTLHSDYKYKNLSH</sequence>
<evidence type="ECO:0000256" key="1">
    <source>
        <dbReference type="SAM" id="Coils"/>
    </source>
</evidence>
<dbReference type="STRING" id="796943.HMPREF9625_01817"/>
<keyword evidence="3" id="KW-0812">Transmembrane</keyword>
<keyword evidence="3" id="KW-0472">Membrane</keyword>
<dbReference type="Proteomes" id="UP000018461">
    <property type="component" value="Unassembled WGS sequence"/>
</dbReference>
<organism evidence="4 5">
    <name type="scientific">Oribacterium parvum ACB1</name>
    <dbReference type="NCBI Taxonomy" id="796943"/>
    <lineage>
        <taxon>Bacteria</taxon>
        <taxon>Bacillati</taxon>
        <taxon>Bacillota</taxon>
        <taxon>Clostridia</taxon>
        <taxon>Lachnospirales</taxon>
        <taxon>Lachnospiraceae</taxon>
        <taxon>Oribacterium</taxon>
    </lineage>
</organism>
<feature type="region of interest" description="Disordered" evidence="2">
    <location>
        <begin position="315"/>
        <end position="336"/>
    </location>
</feature>
<dbReference type="RefSeq" id="WP_009535656.1">
    <property type="nucleotide sequence ID" value="NZ_KE148312.1"/>
</dbReference>
<keyword evidence="5" id="KW-1185">Reference proteome</keyword>
<accession>G9WKB0</accession>
<evidence type="ECO:0000256" key="3">
    <source>
        <dbReference type="SAM" id="Phobius"/>
    </source>
</evidence>
<name>G9WKB0_9FIRM</name>
<evidence type="ECO:0000256" key="2">
    <source>
        <dbReference type="SAM" id="MobiDB-lite"/>
    </source>
</evidence>
<protein>
    <submittedName>
        <fullName evidence="4">Uncharacterized protein</fullName>
    </submittedName>
</protein>
<proteinExistence type="predicted"/>
<reference evidence="4" key="1">
    <citation type="submission" date="2011-08" db="EMBL/GenBank/DDBJ databases">
        <authorList>
            <consortium name="The Broad Institute Genome Sequencing Platform"/>
            <person name="Earl A."/>
            <person name="Ward D."/>
            <person name="Feldgarden M."/>
            <person name="Gevers D."/>
            <person name="Sizova M."/>
            <person name="Hazen A."/>
            <person name="Epstein S."/>
            <person name="Young S.K."/>
            <person name="Zeng Q."/>
            <person name="Gargeya S."/>
            <person name="Fitzgerald M."/>
            <person name="Haas B."/>
            <person name="Abouelleil A."/>
            <person name="Alvarado L."/>
            <person name="Arachchi H.M."/>
            <person name="Berlin A."/>
            <person name="Brown A."/>
            <person name="Chapman S.B."/>
            <person name="Chen Z."/>
            <person name="Dunbar C."/>
            <person name="Freedman E."/>
            <person name="Gearin G."/>
            <person name="Gellesch M."/>
            <person name="Goldberg J."/>
            <person name="Griggs A."/>
            <person name="Gujja S."/>
            <person name="Heiman D."/>
            <person name="Howarth C."/>
            <person name="Larson L."/>
            <person name="Lui A."/>
            <person name="MacDonald P.J.P."/>
            <person name="Montmayeur A."/>
            <person name="Murphy C."/>
            <person name="Neiman D."/>
            <person name="Pearson M."/>
            <person name="Priest M."/>
            <person name="Roberts A."/>
            <person name="Saif S."/>
            <person name="Shea T."/>
            <person name="Shenoy N."/>
            <person name="Sisk P."/>
            <person name="Stolte C."/>
            <person name="Sykes S."/>
            <person name="Wortman J."/>
            <person name="Nusbaum C."/>
            <person name="Birren B."/>
        </authorList>
    </citation>
    <scope>NUCLEOTIDE SEQUENCE</scope>
    <source>
        <strain evidence="4">ACB1</strain>
    </source>
</reference>
<dbReference type="InterPro" id="IPR043756">
    <property type="entry name" value="DUF5702"/>
</dbReference>
<feature type="transmembrane region" description="Helical" evidence="3">
    <location>
        <begin position="512"/>
        <end position="532"/>
    </location>
</feature>
<dbReference type="AlphaFoldDB" id="G9WKB0"/>
<feature type="compositionally biased region" description="Basic and acidic residues" evidence="2">
    <location>
        <begin position="318"/>
        <end position="327"/>
    </location>
</feature>
<evidence type="ECO:0000313" key="5">
    <source>
        <dbReference type="Proteomes" id="UP000018461"/>
    </source>
</evidence>
<gene>
    <name evidence="4" type="ORF">HMPREF9625_01817</name>
</gene>
<dbReference type="PATRIC" id="fig|796943.3.peg.161"/>
<dbReference type="EMBL" id="AFZC02000002">
    <property type="protein sequence ID" value="EHL13752.1"/>
    <property type="molecule type" value="Genomic_DNA"/>
</dbReference>
<evidence type="ECO:0000313" key="4">
    <source>
        <dbReference type="EMBL" id="EHL13752.1"/>
    </source>
</evidence>